<evidence type="ECO:0000256" key="1">
    <source>
        <dbReference type="SAM" id="MobiDB-lite"/>
    </source>
</evidence>
<evidence type="ECO:0000313" key="3">
    <source>
        <dbReference type="EMBL" id="OSY44443.1"/>
    </source>
</evidence>
<organism evidence="3 4">
    <name type="scientific">Streptomyces platensis</name>
    <dbReference type="NCBI Taxonomy" id="58346"/>
    <lineage>
        <taxon>Bacteria</taxon>
        <taxon>Bacillati</taxon>
        <taxon>Actinomycetota</taxon>
        <taxon>Actinomycetes</taxon>
        <taxon>Kitasatosporales</taxon>
        <taxon>Streptomycetaceae</taxon>
        <taxon>Streptomyces</taxon>
    </lineage>
</organism>
<accession>A0ABX3XV87</accession>
<evidence type="ECO:0000313" key="4">
    <source>
        <dbReference type="Proteomes" id="UP000194225"/>
    </source>
</evidence>
<feature type="transmembrane region" description="Helical" evidence="2">
    <location>
        <begin position="125"/>
        <end position="147"/>
    </location>
</feature>
<keyword evidence="2" id="KW-0812">Transmembrane</keyword>
<feature type="region of interest" description="Disordered" evidence="1">
    <location>
        <begin position="305"/>
        <end position="326"/>
    </location>
</feature>
<dbReference type="Proteomes" id="UP000194225">
    <property type="component" value="Unassembled WGS sequence"/>
</dbReference>
<dbReference type="RefSeq" id="WP_143658915.1">
    <property type="nucleotide sequence ID" value="NZ_BAABSS010000019.1"/>
</dbReference>
<feature type="transmembrane region" description="Helical" evidence="2">
    <location>
        <begin position="470"/>
        <end position="492"/>
    </location>
</feature>
<protein>
    <submittedName>
        <fullName evidence="3">Uncharacterized protein</fullName>
    </submittedName>
</protein>
<feature type="transmembrane region" description="Helical" evidence="2">
    <location>
        <begin position="36"/>
        <end position="57"/>
    </location>
</feature>
<name>A0ABX3XV87_STRPT</name>
<keyword evidence="2" id="KW-0472">Membrane</keyword>
<gene>
    <name evidence="3" type="ORF">BG653_04045</name>
</gene>
<comment type="caution">
    <text evidence="3">The sequence shown here is derived from an EMBL/GenBank/DDBJ whole genome shotgun (WGS) entry which is preliminary data.</text>
</comment>
<keyword evidence="2" id="KW-1133">Transmembrane helix</keyword>
<dbReference type="EMBL" id="MIGA01000027">
    <property type="protein sequence ID" value="OSY44443.1"/>
    <property type="molecule type" value="Genomic_DNA"/>
</dbReference>
<reference evidence="3 4" key="1">
    <citation type="submission" date="2016-09" db="EMBL/GenBank/DDBJ databases">
        <title>Streptomyces platensis DSM40041, a candidate organism with high potential of specific P450 cytochromes.</title>
        <authorList>
            <person name="Grumaz C."/>
            <person name="Vainshtein Y."/>
            <person name="Kirstahler P."/>
            <person name="Sohn K."/>
        </authorList>
    </citation>
    <scope>NUCLEOTIDE SEQUENCE [LARGE SCALE GENOMIC DNA]</scope>
    <source>
        <strain evidence="3 4">DSM 40041</strain>
    </source>
</reference>
<evidence type="ECO:0000256" key="2">
    <source>
        <dbReference type="SAM" id="Phobius"/>
    </source>
</evidence>
<keyword evidence="4" id="KW-1185">Reference proteome</keyword>
<feature type="transmembrane region" description="Helical" evidence="2">
    <location>
        <begin position="261"/>
        <end position="280"/>
    </location>
</feature>
<dbReference type="GeneID" id="90924881"/>
<feature type="transmembrane region" description="Helical" evidence="2">
    <location>
        <begin position="447"/>
        <end position="464"/>
    </location>
</feature>
<feature type="compositionally biased region" description="Polar residues" evidence="1">
    <location>
        <begin position="1"/>
        <end position="10"/>
    </location>
</feature>
<feature type="region of interest" description="Disordered" evidence="1">
    <location>
        <begin position="1"/>
        <end position="29"/>
    </location>
</feature>
<feature type="transmembrane region" description="Helical" evidence="2">
    <location>
        <begin position="63"/>
        <end position="84"/>
    </location>
</feature>
<sequence>MTSGQPSEATLSKPGGPGGQGQPAPAGAAGVRSGRWVTVAAPLGLVTLTAAGLFLGAGPVRTAAVWLAFGVLVLCLGAVGSSVVRAGGPRRRTYARAVRAASSASGGDRSAALPARLHGTPWPSLRAVGLLIGLPTLVCLWIVLAVAEPDSGSRAVALREAGAVTGTFRIAAIEHEVTEGRGRRAHATAGYTVLLPPANGQQGGRGVPATFTAATERRHEVGGTLYVGHVPGHPELGAVGDDQRAEVERKLSGRAVEASTSWVAAGIWILVTLALCAGWWREGVTRRGARSTGEGWVALRVRVTGGGKHTDAPPAEGTDQMTARERRDHTRQLKCLLLAVDGTDRTVPFHGELSSTVAGTVLAGTSGLLVWHPQRRRSKDVLAELIGDDGWQLPGAVPARVAQDVAQDMAAAAPAPESGPVTEGGAGRQVRLLDLGAAWSATVPKPLLAGLVCSVAIMGALLAVPDNGAWRLWAGAVGLLAPLAALLVQVSLADEGRA</sequence>
<proteinExistence type="predicted"/>